<dbReference type="GO" id="GO:0005315">
    <property type="term" value="F:phosphate transmembrane transporter activity"/>
    <property type="evidence" value="ECO:0007669"/>
    <property type="project" value="InterPro"/>
</dbReference>
<dbReference type="NCBIfam" id="TIGR00974">
    <property type="entry name" value="3a0107s02c"/>
    <property type="match status" value="1"/>
</dbReference>
<dbReference type="PATRIC" id="fig|1246626.3.peg.2574"/>
<dbReference type="Proteomes" id="UP000027142">
    <property type="component" value="Chromosome"/>
</dbReference>
<dbReference type="KEGG" id="ble:BleG1_2581"/>
<reference evidence="10 11" key="1">
    <citation type="journal article" date="2014" name="Gene">
        <title>A comparative genomic analysis of the alkalitolerant soil bacterium Bacillus lehensis G1.</title>
        <authorList>
            <person name="Noor Y.M."/>
            <person name="Samsulrizal N.H."/>
            <person name="Jema'on N.A."/>
            <person name="Low K.O."/>
            <person name="Ramli A.N."/>
            <person name="Alias N.I."/>
            <person name="Damis S.I."/>
            <person name="Fuzi S.F."/>
            <person name="Isa M.N."/>
            <person name="Murad A.M."/>
            <person name="Raih M.F."/>
            <person name="Bakar F.D."/>
            <person name="Najimudin N."/>
            <person name="Mahadi N.M."/>
            <person name="Illias R.M."/>
        </authorList>
    </citation>
    <scope>NUCLEOTIDE SEQUENCE [LARGE SCALE GENOMIC DNA]</scope>
    <source>
        <strain evidence="10 11">G1</strain>
    </source>
</reference>
<evidence type="ECO:0000256" key="1">
    <source>
        <dbReference type="ARBA" id="ARBA00004651"/>
    </source>
</evidence>
<feature type="transmembrane region" description="Helical" evidence="8">
    <location>
        <begin position="12"/>
        <end position="34"/>
    </location>
</feature>
<keyword evidence="6 8" id="KW-1133">Transmembrane helix</keyword>
<comment type="subcellular location">
    <subcellularLocation>
        <location evidence="1 8">Cell membrane</location>
        <topology evidence="1 8">Multi-pass membrane protein</topology>
    </subcellularLocation>
</comment>
<dbReference type="eggNOG" id="COG0581">
    <property type="taxonomic scope" value="Bacteria"/>
</dbReference>
<dbReference type="OrthoDB" id="9807065at2"/>
<dbReference type="HOGENOM" id="CLU_033621_2_2_9"/>
<dbReference type="CDD" id="cd06261">
    <property type="entry name" value="TM_PBP2"/>
    <property type="match status" value="1"/>
</dbReference>
<keyword evidence="5 8" id="KW-0812">Transmembrane</keyword>
<name>A0A060M3M3_9BACI</name>
<organism evidence="10 11">
    <name type="scientific">Shouchella lehensis G1</name>
    <dbReference type="NCBI Taxonomy" id="1246626"/>
    <lineage>
        <taxon>Bacteria</taxon>
        <taxon>Bacillati</taxon>
        <taxon>Bacillota</taxon>
        <taxon>Bacilli</taxon>
        <taxon>Bacillales</taxon>
        <taxon>Bacillaceae</taxon>
        <taxon>Shouchella</taxon>
    </lineage>
</organism>
<dbReference type="RefSeq" id="WP_038481550.1">
    <property type="nucleotide sequence ID" value="NZ_CP003923.1"/>
</dbReference>
<evidence type="ECO:0000256" key="5">
    <source>
        <dbReference type="ARBA" id="ARBA00022692"/>
    </source>
</evidence>
<dbReference type="PANTHER" id="PTHR43470:SF4">
    <property type="entry name" value="ABC TRANSPORTER PERMEASE PROTEIN YQGI-RELATED"/>
    <property type="match status" value="1"/>
</dbReference>
<feature type="transmembrane region" description="Helical" evidence="8">
    <location>
        <begin position="129"/>
        <end position="152"/>
    </location>
</feature>
<sequence>MNKRWTDRLATSVFTIIALVIVAVLAGLISYIVVRGISQLDLDFLTSPPSSFREGGGIGPQLFNSFYILVLTMLFTVPLGLGGGIYMAEYAKPGKVTDFIRTCIEVLASLPSIVVGLFGLLVFVQLTGWSYSILGGALALTVFNLPVMVRVVEDSITSVPREQKEASLALGITHWDTIRTIILPAAFPGILTGVILSAGRVFGEAAALLFTSGVTTPRLDWANFNPFSETSPLNVFRPAETLAVHIWKVNTQGLVPDARDIADGAALVLIIAVLLFNLLARLLGRYVHKKLTSAK</sequence>
<evidence type="ECO:0000256" key="8">
    <source>
        <dbReference type="RuleBase" id="RU363043"/>
    </source>
</evidence>
<keyword evidence="7 8" id="KW-0472">Membrane</keyword>
<dbReference type="InterPro" id="IPR000515">
    <property type="entry name" value="MetI-like"/>
</dbReference>
<evidence type="ECO:0000256" key="3">
    <source>
        <dbReference type="ARBA" id="ARBA00022448"/>
    </source>
</evidence>
<keyword evidence="3" id="KW-0813">Transport</keyword>
<evidence type="ECO:0000256" key="4">
    <source>
        <dbReference type="ARBA" id="ARBA00022475"/>
    </source>
</evidence>
<dbReference type="GO" id="GO:0035435">
    <property type="term" value="P:phosphate ion transmembrane transport"/>
    <property type="evidence" value="ECO:0007669"/>
    <property type="project" value="InterPro"/>
</dbReference>
<feature type="transmembrane region" description="Helical" evidence="8">
    <location>
        <begin position="264"/>
        <end position="283"/>
    </location>
</feature>
<dbReference type="InterPro" id="IPR005672">
    <property type="entry name" value="Phosphate_PstA"/>
</dbReference>
<evidence type="ECO:0000256" key="7">
    <source>
        <dbReference type="ARBA" id="ARBA00023136"/>
    </source>
</evidence>
<feature type="transmembrane region" description="Helical" evidence="8">
    <location>
        <begin position="99"/>
        <end position="123"/>
    </location>
</feature>
<dbReference type="EMBL" id="CP003923">
    <property type="protein sequence ID" value="AIC95148.1"/>
    <property type="molecule type" value="Genomic_DNA"/>
</dbReference>
<accession>A0A060M3M3</accession>
<dbReference type="SUPFAM" id="SSF161098">
    <property type="entry name" value="MetI-like"/>
    <property type="match status" value="1"/>
</dbReference>
<comment type="similarity">
    <text evidence="2 8">Belongs to the binding-protein-dependent transport system permease family. CysTW subfamily.</text>
</comment>
<dbReference type="STRING" id="1246626.BleG1_2581"/>
<proteinExistence type="inferred from homology"/>
<evidence type="ECO:0000256" key="2">
    <source>
        <dbReference type="ARBA" id="ARBA00007069"/>
    </source>
</evidence>
<dbReference type="Pfam" id="PF00528">
    <property type="entry name" value="BPD_transp_1"/>
    <property type="match status" value="1"/>
</dbReference>
<evidence type="ECO:0000313" key="11">
    <source>
        <dbReference type="Proteomes" id="UP000027142"/>
    </source>
</evidence>
<keyword evidence="11" id="KW-1185">Reference proteome</keyword>
<evidence type="ECO:0000256" key="6">
    <source>
        <dbReference type="ARBA" id="ARBA00022989"/>
    </source>
</evidence>
<keyword evidence="4 8" id="KW-1003">Cell membrane</keyword>
<dbReference type="PANTHER" id="PTHR43470">
    <property type="entry name" value="PHOSPHATE TRANSPORT SYSTEM PERMEASE PROTEIN PSTA-RELATED"/>
    <property type="match status" value="1"/>
</dbReference>
<feature type="transmembrane region" description="Helical" evidence="8">
    <location>
        <begin position="181"/>
        <end position="202"/>
    </location>
</feature>
<feature type="domain" description="ABC transmembrane type-1" evidence="9">
    <location>
        <begin position="62"/>
        <end position="280"/>
    </location>
</feature>
<feature type="transmembrane region" description="Helical" evidence="8">
    <location>
        <begin position="66"/>
        <end position="87"/>
    </location>
</feature>
<dbReference type="AlphaFoldDB" id="A0A060M3M3"/>
<dbReference type="InterPro" id="IPR035906">
    <property type="entry name" value="MetI-like_sf"/>
</dbReference>
<dbReference type="PROSITE" id="PS50928">
    <property type="entry name" value="ABC_TM1"/>
    <property type="match status" value="1"/>
</dbReference>
<evidence type="ECO:0000259" key="9">
    <source>
        <dbReference type="PROSITE" id="PS50928"/>
    </source>
</evidence>
<evidence type="ECO:0000313" key="10">
    <source>
        <dbReference type="EMBL" id="AIC95148.1"/>
    </source>
</evidence>
<dbReference type="Gene3D" id="1.10.3720.10">
    <property type="entry name" value="MetI-like"/>
    <property type="match status" value="1"/>
</dbReference>
<gene>
    <name evidence="10" type="ORF">BleG1_2581</name>
</gene>
<dbReference type="GO" id="GO:0005886">
    <property type="term" value="C:plasma membrane"/>
    <property type="evidence" value="ECO:0007669"/>
    <property type="project" value="UniProtKB-SubCell"/>
</dbReference>
<protein>
    <recommendedName>
        <fullName evidence="8">Phosphate transport system permease protein PstA</fullName>
    </recommendedName>
</protein>